<gene>
    <name evidence="7" type="ORF">UV76_C0002G0046</name>
</gene>
<evidence type="ECO:0000256" key="5">
    <source>
        <dbReference type="ARBA" id="ARBA00022801"/>
    </source>
</evidence>
<dbReference type="PATRIC" id="fig|1618738.3.peg.112"/>
<dbReference type="SUPFAM" id="SSF51556">
    <property type="entry name" value="Metallo-dependent hydrolases"/>
    <property type="match status" value="1"/>
</dbReference>
<dbReference type="InterPro" id="IPR006680">
    <property type="entry name" value="Amidohydro-rel"/>
</dbReference>
<comment type="function">
    <text evidence="2">Catalyzes the reversible cyclization of carbamoyl aspartate to dihydroorotate.</text>
</comment>
<dbReference type="GO" id="GO:0005737">
    <property type="term" value="C:cytoplasm"/>
    <property type="evidence" value="ECO:0007669"/>
    <property type="project" value="TreeGrafter"/>
</dbReference>
<feature type="domain" description="Amidohydrolase-related" evidence="6">
    <location>
        <begin position="6"/>
        <end position="287"/>
    </location>
</feature>
<evidence type="ECO:0000256" key="4">
    <source>
        <dbReference type="ARBA" id="ARBA00022723"/>
    </source>
</evidence>
<dbReference type="PANTHER" id="PTHR43668">
    <property type="entry name" value="ALLANTOINASE"/>
    <property type="match status" value="1"/>
</dbReference>
<dbReference type="STRING" id="1618738.UV76_C0002G0046"/>
<comment type="cofactor">
    <cofactor evidence="1">
        <name>Zn(2+)</name>
        <dbReference type="ChEBI" id="CHEBI:29105"/>
    </cofactor>
</comment>
<protein>
    <recommendedName>
        <fullName evidence="6">Amidohydrolase-related domain-containing protein</fullName>
    </recommendedName>
</protein>
<dbReference type="InterPro" id="IPR050138">
    <property type="entry name" value="DHOase/Allantoinase_Hydrolase"/>
</dbReference>
<name>A0A0G1DU73_9BACT</name>
<dbReference type="InterPro" id="IPR011059">
    <property type="entry name" value="Metal-dep_hydrolase_composite"/>
</dbReference>
<sequence>MPLLRIPGLIDAHVHLREPGSTHKEDFYTGSRAALAGGFTFVLDMPNNAVPILTEKLLEEKITLAREKALCDVRFYFGTNGKNIEEFEKVSDKPEVFGLKLYCNHTTGEMLVENPDLLEKVFAGWKSAKPILVHAEGEQLVTALRLAEKHKRRIHVCHISQASEVELVRQAKIKKQKVTAGATPHHLFLTKDAIIKMKGYAMVKPPLGTEADQDALWTGLKDGTIDIVETDHAPHTRAEKEKNPPAFGVPGLETALGLMYKAVKDGRITHDDVIKFLYTNPKAIFNVPDQPDTYVEMDPELAYIVPQSGFETKCDWSPFAGMTLYGKPQSVVLRGRRVL</sequence>
<dbReference type="GO" id="GO:0004038">
    <property type="term" value="F:allantoinase activity"/>
    <property type="evidence" value="ECO:0007669"/>
    <property type="project" value="TreeGrafter"/>
</dbReference>
<proteinExistence type="inferred from homology"/>
<keyword evidence="4" id="KW-0479">Metal-binding</keyword>
<reference evidence="7 8" key="1">
    <citation type="journal article" date="2015" name="Nature">
        <title>rRNA introns, odd ribosomes, and small enigmatic genomes across a large radiation of phyla.</title>
        <authorList>
            <person name="Brown C.T."/>
            <person name="Hug L.A."/>
            <person name="Thomas B.C."/>
            <person name="Sharon I."/>
            <person name="Castelle C.J."/>
            <person name="Singh A."/>
            <person name="Wilkins M.J."/>
            <person name="Williams K.H."/>
            <person name="Banfield J.F."/>
        </authorList>
    </citation>
    <scope>NUCLEOTIDE SEQUENCE [LARGE SCALE GENOMIC DNA]</scope>
</reference>
<comment type="caution">
    <text evidence="7">The sequence shown here is derived from an EMBL/GenBank/DDBJ whole genome shotgun (WGS) entry which is preliminary data.</text>
</comment>
<dbReference type="GO" id="GO:0046872">
    <property type="term" value="F:metal ion binding"/>
    <property type="evidence" value="ECO:0007669"/>
    <property type="project" value="UniProtKB-KW"/>
</dbReference>
<dbReference type="SUPFAM" id="SSF51338">
    <property type="entry name" value="Composite domain of metallo-dependent hydrolases"/>
    <property type="match status" value="1"/>
</dbReference>
<dbReference type="Pfam" id="PF01979">
    <property type="entry name" value="Amidohydro_1"/>
    <property type="match status" value="1"/>
</dbReference>
<dbReference type="AlphaFoldDB" id="A0A0G1DU73"/>
<dbReference type="EMBL" id="LCFS01000002">
    <property type="protein sequence ID" value="KKT01133.1"/>
    <property type="molecule type" value="Genomic_DNA"/>
</dbReference>
<dbReference type="Gene3D" id="3.20.20.140">
    <property type="entry name" value="Metal-dependent hydrolases"/>
    <property type="match status" value="1"/>
</dbReference>
<evidence type="ECO:0000313" key="8">
    <source>
        <dbReference type="Proteomes" id="UP000034646"/>
    </source>
</evidence>
<dbReference type="InterPro" id="IPR032466">
    <property type="entry name" value="Metal_Hydrolase"/>
</dbReference>
<dbReference type="Proteomes" id="UP000034646">
    <property type="component" value="Unassembled WGS sequence"/>
</dbReference>
<evidence type="ECO:0000256" key="2">
    <source>
        <dbReference type="ARBA" id="ARBA00002368"/>
    </source>
</evidence>
<dbReference type="PANTHER" id="PTHR43668:SF2">
    <property type="entry name" value="ALLANTOINASE"/>
    <property type="match status" value="1"/>
</dbReference>
<dbReference type="PROSITE" id="PS00482">
    <property type="entry name" value="DIHYDROOROTASE_1"/>
    <property type="match status" value="1"/>
</dbReference>
<evidence type="ECO:0000259" key="6">
    <source>
        <dbReference type="Pfam" id="PF01979"/>
    </source>
</evidence>
<comment type="similarity">
    <text evidence="3">Belongs to the metallo-dependent hydrolases superfamily. DHOase family. Class I DHOase subfamily.</text>
</comment>
<evidence type="ECO:0000256" key="1">
    <source>
        <dbReference type="ARBA" id="ARBA00001947"/>
    </source>
</evidence>
<organism evidence="7 8">
    <name type="scientific">Candidatus Nomurabacteria bacterium GW2011_GWA2_43_15</name>
    <dbReference type="NCBI Taxonomy" id="1618738"/>
    <lineage>
        <taxon>Bacteria</taxon>
        <taxon>Candidatus Nomuraibacteriota</taxon>
    </lineage>
</organism>
<dbReference type="GO" id="GO:0006145">
    <property type="term" value="P:purine nucleobase catabolic process"/>
    <property type="evidence" value="ECO:0007669"/>
    <property type="project" value="TreeGrafter"/>
</dbReference>
<dbReference type="FunFam" id="3.20.20.140:FF:000036">
    <property type="entry name" value="Carbamoyl-phosphate synthase large chain"/>
    <property type="match status" value="1"/>
</dbReference>
<evidence type="ECO:0000313" key="7">
    <source>
        <dbReference type="EMBL" id="KKT01133.1"/>
    </source>
</evidence>
<accession>A0A0G1DU73</accession>
<dbReference type="InterPro" id="IPR002195">
    <property type="entry name" value="Dihydroorotase_CS"/>
</dbReference>
<evidence type="ECO:0000256" key="3">
    <source>
        <dbReference type="ARBA" id="ARBA00010286"/>
    </source>
</evidence>
<keyword evidence="5" id="KW-0378">Hydrolase</keyword>